<dbReference type="AlphaFoldDB" id="A0A178LTL4"/>
<accession>A0A178LTL4</accession>
<evidence type="ECO:0000313" key="2">
    <source>
        <dbReference type="Proteomes" id="UP000078396"/>
    </source>
</evidence>
<organism evidence="1 2">
    <name type="scientific">Mycolicibacterium iranicum</name>
    <name type="common">Mycobacterium iranicum</name>
    <dbReference type="NCBI Taxonomy" id="912594"/>
    <lineage>
        <taxon>Bacteria</taxon>
        <taxon>Bacillati</taxon>
        <taxon>Actinomycetota</taxon>
        <taxon>Actinomycetes</taxon>
        <taxon>Mycobacteriales</taxon>
        <taxon>Mycobacteriaceae</taxon>
        <taxon>Mycolicibacterium</taxon>
    </lineage>
</organism>
<gene>
    <name evidence="1" type="ORF">A4X20_06095</name>
</gene>
<name>A0A178LTL4_MYCIR</name>
<dbReference type="EMBL" id="LWCS01000032">
    <property type="protein sequence ID" value="OAN36763.1"/>
    <property type="molecule type" value="Genomic_DNA"/>
</dbReference>
<sequence>MADTYDRIRFAVGRLAEETSWNTTELAEAIQSEKPVEFRFRRGQTDQYMSIPSIRRILRLAVSLDLAEVDANQRNAIKVTDRGKRSLRNDTQCALQVRACVTTFLDDNGIKLDRVKAIVSELRFPKVPDAATIFEELSKDPRVKLNENSFRTMMYLLARAGGADRSIKVLYRI</sequence>
<evidence type="ECO:0000313" key="1">
    <source>
        <dbReference type="EMBL" id="OAN36763.1"/>
    </source>
</evidence>
<reference evidence="1 2" key="1">
    <citation type="submission" date="2016-04" db="EMBL/GenBank/DDBJ databases">
        <title>Draft Genome Sequences of Staphylococcus capitis Strain H36, S. capitis Strain H65, S. cohnii Strain H62, S. hominis Strain H69, Mycobacterium iranicum Strain H39, Plantibacter sp. Strain H53, Pseudomonas oryzihabitans Strain H72, and Microbacterium sp. Strain H83, isolated from residential settings.</title>
        <authorList>
            <person name="Lymperopoulou D."/>
            <person name="Adams R.I."/>
            <person name="Lindow S."/>
            <person name="Coil D.A."/>
            <person name="Jospin G."/>
            <person name="Eisen J.A."/>
        </authorList>
    </citation>
    <scope>NUCLEOTIDE SEQUENCE [LARGE SCALE GENOMIC DNA]</scope>
    <source>
        <strain evidence="1 2">H39</strain>
    </source>
</reference>
<comment type="caution">
    <text evidence="1">The sequence shown here is derived from an EMBL/GenBank/DDBJ whole genome shotgun (WGS) entry which is preliminary data.</text>
</comment>
<proteinExistence type="predicted"/>
<dbReference type="Proteomes" id="UP000078396">
    <property type="component" value="Unassembled WGS sequence"/>
</dbReference>
<protein>
    <submittedName>
        <fullName evidence="1">Uncharacterized protein</fullName>
    </submittedName>
</protein>